<sequence>MDVGEIFIGVYANTGSFLYTYPLKTSPLKLTCFMVVPHSSVFFQALPACMLFKALCSVTVKMSSLPLLHSWWNPDWHTRPRHDISIHNPPPGSPFSPSCFF</sequence>
<dbReference type="AlphaFoldDB" id="A0AAV9SP13"/>
<keyword evidence="2" id="KW-1185">Reference proteome</keyword>
<name>A0AAV9SP13_9TELE</name>
<evidence type="ECO:0000313" key="2">
    <source>
        <dbReference type="Proteomes" id="UP001311232"/>
    </source>
</evidence>
<dbReference type="EMBL" id="JAHHUM010000035">
    <property type="protein sequence ID" value="KAK5623318.1"/>
    <property type="molecule type" value="Genomic_DNA"/>
</dbReference>
<evidence type="ECO:0000313" key="1">
    <source>
        <dbReference type="EMBL" id="KAK5623318.1"/>
    </source>
</evidence>
<dbReference type="Proteomes" id="UP001311232">
    <property type="component" value="Unassembled WGS sequence"/>
</dbReference>
<protein>
    <submittedName>
        <fullName evidence="1">Uncharacterized protein</fullName>
    </submittedName>
</protein>
<comment type="caution">
    <text evidence="1">The sequence shown here is derived from an EMBL/GenBank/DDBJ whole genome shotgun (WGS) entry which is preliminary data.</text>
</comment>
<proteinExistence type="predicted"/>
<organism evidence="1 2">
    <name type="scientific">Crenichthys baileyi</name>
    <name type="common">White River springfish</name>
    <dbReference type="NCBI Taxonomy" id="28760"/>
    <lineage>
        <taxon>Eukaryota</taxon>
        <taxon>Metazoa</taxon>
        <taxon>Chordata</taxon>
        <taxon>Craniata</taxon>
        <taxon>Vertebrata</taxon>
        <taxon>Euteleostomi</taxon>
        <taxon>Actinopterygii</taxon>
        <taxon>Neopterygii</taxon>
        <taxon>Teleostei</taxon>
        <taxon>Neoteleostei</taxon>
        <taxon>Acanthomorphata</taxon>
        <taxon>Ovalentaria</taxon>
        <taxon>Atherinomorphae</taxon>
        <taxon>Cyprinodontiformes</taxon>
        <taxon>Goodeidae</taxon>
        <taxon>Crenichthys</taxon>
    </lineage>
</organism>
<gene>
    <name evidence="1" type="ORF">CRENBAI_015917</name>
</gene>
<accession>A0AAV9SP13</accession>
<reference evidence="1 2" key="1">
    <citation type="submission" date="2021-06" db="EMBL/GenBank/DDBJ databases">
        <authorList>
            <person name="Palmer J.M."/>
        </authorList>
    </citation>
    <scope>NUCLEOTIDE SEQUENCE [LARGE SCALE GENOMIC DNA]</scope>
    <source>
        <strain evidence="1 2">MEX-2019</strain>
        <tissue evidence="1">Muscle</tissue>
    </source>
</reference>